<keyword evidence="7" id="KW-0067">ATP-binding</keyword>
<dbReference type="InterPro" id="IPR027417">
    <property type="entry name" value="P-loop_NTPase"/>
</dbReference>
<dbReference type="SUPFAM" id="SSF52540">
    <property type="entry name" value="P-loop containing nucleoside triphosphate hydrolases"/>
    <property type="match status" value="1"/>
</dbReference>
<keyword evidence="8" id="KW-0051">Antiviral defense</keyword>
<dbReference type="AlphaFoldDB" id="A0A372IJC9"/>
<dbReference type="PROSITE" id="PS51643">
    <property type="entry name" value="HD_CAS3"/>
    <property type="match status" value="1"/>
</dbReference>
<evidence type="ECO:0000259" key="10">
    <source>
        <dbReference type="PROSITE" id="PS51194"/>
    </source>
</evidence>
<accession>A0A372IJC9</accession>
<organism evidence="12 13">
    <name type="scientific">Paracidobacterium acidisoli</name>
    <dbReference type="NCBI Taxonomy" id="2303751"/>
    <lineage>
        <taxon>Bacteria</taxon>
        <taxon>Pseudomonadati</taxon>
        <taxon>Acidobacteriota</taxon>
        <taxon>Terriglobia</taxon>
        <taxon>Terriglobales</taxon>
        <taxon>Acidobacteriaceae</taxon>
        <taxon>Paracidobacterium</taxon>
    </lineage>
</organism>
<sequence length="748" mass="82870">MIFYAHSRQNDPGKETWQELRLHLETVAAKAAEFAPEAWKPHARLAGLWHDAGKYQLRFQRYIAQNSEASNEPEAPSSAGRVQHAIVGAAHARRAGLHAAPIALAVQAHHGRLKTIGDLESAIENTGAALLRDALQDGLPADLMQTPVPPVPNQAEDKLYLALATRFLFSALVDADSLDTEEWDKGAKRDTAYAAIPDLASAVEAACLDRSRQALAHTGSALNRMRAEVLRQCLDAANLPPGPFTLTVPTGGGKTLSGLAFALRHAAAHGLDRVIFVAPYTSILEQTVKVFRETLGEQNVVEHHSSIDPDGETDRNRQACENWDAPVIVTTSVQLFETLYANDKRRCRKLHRIGRSVIFLDEVQTFPEHLLRPIHSALDLLTEHFNTSVVHSTATQPRLIMRAKSAPAPKQAIREIVPDYAQHFPVIANRFRMEVLGDVKTPVSLNQLAESVGEHSRVLAILHRRKEAEELARLLGPECLHLSARMCAEHRTEVLENVRDRLKNGEPCRLVATQLVEAGVDLDFPVVFRALAGLETLAQAAGRCNREMRLPQPGRFIVFRAPSKPPAKSLQRGLEEALDFFRKDLPDLCDPDLFPKYAKALMSGLGQDGNDSQKILPYESEINFPEVASRFRMIEDSGTPVVADYGDAWSRVRELRQARHGGEMREAFRRLQRYTVSLQPQEIARLQRLGVLEALLSGRDAIGTEKEGSSNEGTSWVLKQSVVGVYDLRFGFGWQGGERVEPEAYIVG</sequence>
<feature type="domain" description="Helicase C-terminal" evidence="10">
    <location>
        <begin position="444"/>
        <end position="602"/>
    </location>
</feature>
<comment type="similarity">
    <text evidence="2">In the central section; belongs to the CRISPR-associated helicase Cas3 family.</text>
</comment>
<dbReference type="CDD" id="cd09641">
    <property type="entry name" value="Cas3''_I"/>
    <property type="match status" value="1"/>
</dbReference>
<dbReference type="Gene3D" id="1.10.3210.30">
    <property type="match status" value="1"/>
</dbReference>
<comment type="similarity">
    <text evidence="1">In the N-terminal section; belongs to the CRISPR-associated nuclease Cas3-HD family.</text>
</comment>
<dbReference type="PROSITE" id="PS51192">
    <property type="entry name" value="HELICASE_ATP_BIND_1"/>
    <property type="match status" value="1"/>
</dbReference>
<dbReference type="GO" id="GO:0004386">
    <property type="term" value="F:helicase activity"/>
    <property type="evidence" value="ECO:0007669"/>
    <property type="project" value="UniProtKB-KW"/>
</dbReference>
<dbReference type="PROSITE" id="PS51194">
    <property type="entry name" value="HELICASE_CTER"/>
    <property type="match status" value="1"/>
</dbReference>
<dbReference type="PANTHER" id="PTHR47962">
    <property type="entry name" value="ATP-DEPENDENT HELICASE LHR-RELATED-RELATED"/>
    <property type="match status" value="1"/>
</dbReference>
<dbReference type="GO" id="GO:0003677">
    <property type="term" value="F:DNA binding"/>
    <property type="evidence" value="ECO:0007669"/>
    <property type="project" value="TreeGrafter"/>
</dbReference>
<proteinExistence type="inferred from homology"/>
<dbReference type="SUPFAM" id="SSF109604">
    <property type="entry name" value="HD-domain/PDEase-like"/>
    <property type="match status" value="1"/>
</dbReference>
<dbReference type="GO" id="GO:0046872">
    <property type="term" value="F:metal ion binding"/>
    <property type="evidence" value="ECO:0007669"/>
    <property type="project" value="UniProtKB-KW"/>
</dbReference>
<feature type="domain" description="HD Cas3-type" evidence="11">
    <location>
        <begin position="13"/>
        <end position="178"/>
    </location>
</feature>
<dbReference type="Gene3D" id="3.40.50.300">
    <property type="entry name" value="P-loop containing nucleotide triphosphate hydrolases"/>
    <property type="match status" value="2"/>
</dbReference>
<evidence type="ECO:0000259" key="9">
    <source>
        <dbReference type="PROSITE" id="PS51192"/>
    </source>
</evidence>
<dbReference type="InterPro" id="IPR006483">
    <property type="entry name" value="CRISPR-assoc_Cas3_HD"/>
</dbReference>
<evidence type="ECO:0000256" key="1">
    <source>
        <dbReference type="ARBA" id="ARBA00006847"/>
    </source>
</evidence>
<comment type="caution">
    <text evidence="12">The sequence shown here is derived from an EMBL/GenBank/DDBJ whole genome shotgun (WGS) entry which is preliminary data.</text>
</comment>
<evidence type="ECO:0000256" key="5">
    <source>
        <dbReference type="ARBA" id="ARBA00022801"/>
    </source>
</evidence>
<evidence type="ECO:0000256" key="8">
    <source>
        <dbReference type="ARBA" id="ARBA00023118"/>
    </source>
</evidence>
<evidence type="ECO:0000256" key="4">
    <source>
        <dbReference type="ARBA" id="ARBA00022741"/>
    </source>
</evidence>
<feature type="domain" description="Helicase ATP-binding" evidence="9">
    <location>
        <begin position="235"/>
        <end position="414"/>
    </location>
</feature>
<evidence type="ECO:0000313" key="13">
    <source>
        <dbReference type="Proteomes" id="UP000264702"/>
    </source>
</evidence>
<dbReference type="RefSeq" id="WP_117302847.1">
    <property type="nucleotide sequence ID" value="NZ_QVQT02000007.1"/>
</dbReference>
<dbReference type="OrthoDB" id="9810236at2"/>
<dbReference type="PANTHER" id="PTHR47962:SF5">
    <property type="entry name" value="ATP-DEPENDENT HELICASE LHR-RELATED"/>
    <property type="match status" value="1"/>
</dbReference>
<keyword evidence="4" id="KW-0547">Nucleotide-binding</keyword>
<gene>
    <name evidence="12" type="ORF">D0Y96_18230</name>
</gene>
<evidence type="ECO:0000313" key="12">
    <source>
        <dbReference type="EMBL" id="RFU15080.1"/>
    </source>
</evidence>
<evidence type="ECO:0000256" key="2">
    <source>
        <dbReference type="ARBA" id="ARBA00009046"/>
    </source>
</evidence>
<dbReference type="InterPro" id="IPR038257">
    <property type="entry name" value="CRISPR-assoc_Cas3_HD_sf"/>
</dbReference>
<keyword evidence="6" id="KW-0347">Helicase</keyword>
<evidence type="ECO:0000256" key="7">
    <source>
        <dbReference type="ARBA" id="ARBA00022840"/>
    </source>
</evidence>
<keyword evidence="3" id="KW-0479">Metal-binding</keyword>
<keyword evidence="12" id="KW-0255">Endonuclease</keyword>
<evidence type="ECO:0000259" key="11">
    <source>
        <dbReference type="PROSITE" id="PS51643"/>
    </source>
</evidence>
<protein>
    <submittedName>
        <fullName evidence="12">CRISPR-associated endonuclease Cas3</fullName>
    </submittedName>
</protein>
<dbReference type="Pfam" id="PF00270">
    <property type="entry name" value="DEAD"/>
    <property type="match status" value="1"/>
</dbReference>
<dbReference type="InterPro" id="IPR014001">
    <property type="entry name" value="Helicase_ATP-bd"/>
</dbReference>
<keyword evidence="12" id="KW-0540">Nuclease</keyword>
<dbReference type="NCBIfam" id="TIGR01596">
    <property type="entry name" value="cas3_HD"/>
    <property type="match status" value="1"/>
</dbReference>
<reference evidence="12 13" key="1">
    <citation type="submission" date="2018-08" db="EMBL/GenBank/DDBJ databases">
        <title>Acidipila sp. 4G-K13, an acidobacterium isolated from forest soil.</title>
        <authorList>
            <person name="Gao Z.-H."/>
            <person name="Qiu L.-H."/>
        </authorList>
    </citation>
    <scope>NUCLEOTIDE SEQUENCE [LARGE SCALE GENOMIC DNA]</scope>
    <source>
        <strain evidence="12 13">4G-K13</strain>
    </source>
</reference>
<dbReference type="SMART" id="SM00487">
    <property type="entry name" value="DEXDc"/>
    <property type="match status" value="1"/>
</dbReference>
<evidence type="ECO:0000256" key="3">
    <source>
        <dbReference type="ARBA" id="ARBA00022723"/>
    </source>
</evidence>
<evidence type="ECO:0000256" key="6">
    <source>
        <dbReference type="ARBA" id="ARBA00022806"/>
    </source>
</evidence>
<keyword evidence="5" id="KW-0378">Hydrolase</keyword>
<dbReference type="InterPro" id="IPR001650">
    <property type="entry name" value="Helicase_C-like"/>
</dbReference>
<dbReference type="CDD" id="cd17930">
    <property type="entry name" value="DEXHc_cas3"/>
    <property type="match status" value="1"/>
</dbReference>
<dbReference type="InterPro" id="IPR054712">
    <property type="entry name" value="Cas3-like_dom"/>
</dbReference>
<dbReference type="GO" id="GO:0005524">
    <property type="term" value="F:ATP binding"/>
    <property type="evidence" value="ECO:0007669"/>
    <property type="project" value="UniProtKB-KW"/>
</dbReference>
<name>A0A372IJC9_9BACT</name>
<dbReference type="GO" id="GO:0051607">
    <property type="term" value="P:defense response to virus"/>
    <property type="evidence" value="ECO:0007669"/>
    <property type="project" value="UniProtKB-KW"/>
</dbReference>
<dbReference type="InterPro" id="IPR011545">
    <property type="entry name" value="DEAD/DEAH_box_helicase_dom"/>
</dbReference>
<dbReference type="Pfam" id="PF22590">
    <property type="entry name" value="Cas3-like_C_2"/>
    <property type="match status" value="1"/>
</dbReference>
<dbReference type="EMBL" id="QVQT01000007">
    <property type="protein sequence ID" value="RFU15080.1"/>
    <property type="molecule type" value="Genomic_DNA"/>
</dbReference>
<dbReference type="GO" id="GO:0004519">
    <property type="term" value="F:endonuclease activity"/>
    <property type="evidence" value="ECO:0007669"/>
    <property type="project" value="UniProtKB-KW"/>
</dbReference>
<dbReference type="GO" id="GO:0016887">
    <property type="term" value="F:ATP hydrolysis activity"/>
    <property type="evidence" value="ECO:0007669"/>
    <property type="project" value="TreeGrafter"/>
</dbReference>
<dbReference type="InterPro" id="IPR052511">
    <property type="entry name" value="ATP-dep_Helicase"/>
</dbReference>
<dbReference type="Proteomes" id="UP000264702">
    <property type="component" value="Unassembled WGS sequence"/>
</dbReference>
<dbReference type="Pfam" id="PF18019">
    <property type="entry name" value="Cas3_HD"/>
    <property type="match status" value="1"/>
</dbReference>
<keyword evidence="13" id="KW-1185">Reference proteome</keyword>